<feature type="transmembrane region" description="Helical" evidence="1">
    <location>
        <begin position="125"/>
        <end position="146"/>
    </location>
</feature>
<organism evidence="3 4">
    <name type="scientific">Winogradskya humida</name>
    <dbReference type="NCBI Taxonomy" id="113566"/>
    <lineage>
        <taxon>Bacteria</taxon>
        <taxon>Bacillati</taxon>
        <taxon>Actinomycetota</taxon>
        <taxon>Actinomycetes</taxon>
        <taxon>Micromonosporales</taxon>
        <taxon>Micromonosporaceae</taxon>
        <taxon>Winogradskya</taxon>
    </lineage>
</organism>
<feature type="domain" description="DUF3592" evidence="2">
    <location>
        <begin position="51"/>
        <end position="116"/>
    </location>
</feature>
<protein>
    <recommendedName>
        <fullName evidence="2">DUF3592 domain-containing protein</fullName>
    </recommendedName>
</protein>
<comment type="caution">
    <text evidence="3">The sequence shown here is derived from an EMBL/GenBank/DDBJ whole genome shotgun (WGS) entry which is preliminary data.</text>
</comment>
<sequence>MLIMNDDFDWLSIFGIVMLVVLPVLAGAAMIFFGIRSWLRARRLAEIGTHVTATVVDNQEHSNSDGQITYYPVVTFRTTDGRDIKTALDSSPSNTSHLTDKPITVIYDPADPDHATTPGSRAGGAIVMVIFGLLFIGFGLLAFNTIHATSGADSFVPDGDWS</sequence>
<evidence type="ECO:0000313" key="3">
    <source>
        <dbReference type="EMBL" id="GIE19286.1"/>
    </source>
</evidence>
<keyword evidence="4" id="KW-1185">Reference proteome</keyword>
<dbReference type="Proteomes" id="UP000603200">
    <property type="component" value="Unassembled WGS sequence"/>
</dbReference>
<keyword evidence="1" id="KW-1133">Transmembrane helix</keyword>
<proteinExistence type="predicted"/>
<gene>
    <name evidence="3" type="ORF">Ahu01nite_023880</name>
</gene>
<feature type="transmembrane region" description="Helical" evidence="1">
    <location>
        <begin position="12"/>
        <end position="35"/>
    </location>
</feature>
<dbReference type="EMBL" id="BOMN01000028">
    <property type="protein sequence ID" value="GIE19286.1"/>
    <property type="molecule type" value="Genomic_DNA"/>
</dbReference>
<keyword evidence="1" id="KW-0812">Transmembrane</keyword>
<evidence type="ECO:0000259" key="2">
    <source>
        <dbReference type="Pfam" id="PF12158"/>
    </source>
</evidence>
<dbReference type="Pfam" id="PF12158">
    <property type="entry name" value="DUF3592"/>
    <property type="match status" value="1"/>
</dbReference>
<evidence type="ECO:0000256" key="1">
    <source>
        <dbReference type="SAM" id="Phobius"/>
    </source>
</evidence>
<keyword evidence="1" id="KW-0472">Membrane</keyword>
<dbReference type="InterPro" id="IPR021994">
    <property type="entry name" value="DUF3592"/>
</dbReference>
<accession>A0ABQ3ZL24</accession>
<name>A0ABQ3ZL24_9ACTN</name>
<evidence type="ECO:0000313" key="4">
    <source>
        <dbReference type="Proteomes" id="UP000603200"/>
    </source>
</evidence>
<reference evidence="3 4" key="1">
    <citation type="submission" date="2021-01" db="EMBL/GenBank/DDBJ databases">
        <title>Whole genome shotgun sequence of Actinoplanes humidus NBRC 14915.</title>
        <authorList>
            <person name="Komaki H."/>
            <person name="Tamura T."/>
        </authorList>
    </citation>
    <scope>NUCLEOTIDE SEQUENCE [LARGE SCALE GENOMIC DNA]</scope>
    <source>
        <strain evidence="3 4">NBRC 14915</strain>
    </source>
</reference>